<keyword evidence="2" id="KW-1185">Reference proteome</keyword>
<accession>A0A267GV01</accession>
<dbReference type="EMBL" id="NIVC01000163">
    <property type="protein sequence ID" value="PAA89122.1"/>
    <property type="molecule type" value="Genomic_DNA"/>
</dbReference>
<sequence length="74" mass="8202">MNPQRLVQFYSTVIALAMCATYYYHSVSACSHLPISTDDCQLTGGFCVFHSDCCNNNCSCACRDYCTGNCRGCY</sequence>
<dbReference type="Proteomes" id="UP000215902">
    <property type="component" value="Unassembled WGS sequence"/>
</dbReference>
<dbReference type="AlphaFoldDB" id="A0A267GV01"/>
<organism evidence="1 2">
    <name type="scientific">Macrostomum lignano</name>
    <dbReference type="NCBI Taxonomy" id="282301"/>
    <lineage>
        <taxon>Eukaryota</taxon>
        <taxon>Metazoa</taxon>
        <taxon>Spiralia</taxon>
        <taxon>Lophotrochozoa</taxon>
        <taxon>Platyhelminthes</taxon>
        <taxon>Rhabditophora</taxon>
        <taxon>Macrostomorpha</taxon>
        <taxon>Macrostomida</taxon>
        <taxon>Macrostomidae</taxon>
        <taxon>Macrostomum</taxon>
    </lineage>
</organism>
<name>A0A267GV01_9PLAT</name>
<gene>
    <name evidence="1" type="ORF">BOX15_Mlig006797g1</name>
</gene>
<comment type="caution">
    <text evidence="1">The sequence shown here is derived from an EMBL/GenBank/DDBJ whole genome shotgun (WGS) entry which is preliminary data.</text>
</comment>
<dbReference type="PROSITE" id="PS51257">
    <property type="entry name" value="PROKAR_LIPOPROTEIN"/>
    <property type="match status" value="1"/>
</dbReference>
<protein>
    <submittedName>
        <fullName evidence="1">Uncharacterized protein</fullName>
    </submittedName>
</protein>
<proteinExistence type="predicted"/>
<evidence type="ECO:0000313" key="2">
    <source>
        <dbReference type="Proteomes" id="UP000215902"/>
    </source>
</evidence>
<reference evidence="1 2" key="1">
    <citation type="submission" date="2017-06" db="EMBL/GenBank/DDBJ databases">
        <title>A platform for efficient transgenesis in Macrostomum lignano, a flatworm model organism for stem cell research.</title>
        <authorList>
            <person name="Berezikov E."/>
        </authorList>
    </citation>
    <scope>NUCLEOTIDE SEQUENCE [LARGE SCALE GENOMIC DNA]</scope>
    <source>
        <strain evidence="1">DV1</strain>
        <tissue evidence="1">Whole organism</tissue>
    </source>
</reference>
<evidence type="ECO:0000313" key="1">
    <source>
        <dbReference type="EMBL" id="PAA89122.1"/>
    </source>
</evidence>